<feature type="transmembrane region" description="Helical" evidence="1">
    <location>
        <begin position="5"/>
        <end position="23"/>
    </location>
</feature>
<evidence type="ECO:0000256" key="1">
    <source>
        <dbReference type="SAM" id="Phobius"/>
    </source>
</evidence>
<organism evidence="2 3">
    <name type="scientific">Candidatus Wildermuthbacteria bacterium RIFCSPLOWO2_02_FULL_47_9c</name>
    <dbReference type="NCBI Taxonomy" id="1802466"/>
    <lineage>
        <taxon>Bacteria</taxon>
        <taxon>Candidatus Wildermuthiibacteriota</taxon>
    </lineage>
</organism>
<accession>A0A1G2RU19</accession>
<dbReference type="Pfam" id="PF20221">
    <property type="entry name" value="DUF6580"/>
    <property type="match status" value="1"/>
</dbReference>
<comment type="caution">
    <text evidence="2">The sequence shown here is derived from an EMBL/GenBank/DDBJ whole genome shotgun (WGS) entry which is preliminary data.</text>
</comment>
<keyword evidence="1" id="KW-1133">Transmembrane helix</keyword>
<evidence type="ECO:0000313" key="2">
    <source>
        <dbReference type="EMBL" id="OHA76297.1"/>
    </source>
</evidence>
<sequence length="197" mass="21735">MNKKFFLIFLLTVVGISIVARLLPHPPNFTPIAAVALFAGAYASKISKWYLLAPLAAMLVSDLFIGLYEWEIMAVVYASFFVIGLFGLLVRKYKSATWRIGAITLAALTGSILFYLTTNFAVWAFSGMYAPTLGGLLLSYYMALPFFKFTLLGDLFYVALFFGAYGLITSLSYRYRYKPATAVYSHSVVPGGLGVMS</sequence>
<dbReference type="Proteomes" id="UP000178222">
    <property type="component" value="Unassembled WGS sequence"/>
</dbReference>
<evidence type="ECO:0000313" key="3">
    <source>
        <dbReference type="Proteomes" id="UP000178222"/>
    </source>
</evidence>
<feature type="transmembrane region" description="Helical" evidence="1">
    <location>
        <begin position="74"/>
        <end position="90"/>
    </location>
</feature>
<evidence type="ECO:0008006" key="4">
    <source>
        <dbReference type="Google" id="ProtNLM"/>
    </source>
</evidence>
<name>A0A1G2RU19_9BACT</name>
<keyword evidence="1" id="KW-0812">Transmembrane</keyword>
<dbReference type="EMBL" id="MHUL01000036">
    <property type="protein sequence ID" value="OHA76297.1"/>
    <property type="molecule type" value="Genomic_DNA"/>
</dbReference>
<feature type="transmembrane region" description="Helical" evidence="1">
    <location>
        <begin position="102"/>
        <end position="126"/>
    </location>
</feature>
<feature type="transmembrane region" description="Helical" evidence="1">
    <location>
        <begin position="29"/>
        <end position="44"/>
    </location>
</feature>
<dbReference type="InterPro" id="IPR046487">
    <property type="entry name" value="DUF6580"/>
</dbReference>
<reference evidence="2 3" key="1">
    <citation type="journal article" date="2016" name="Nat. Commun.">
        <title>Thousands of microbial genomes shed light on interconnected biogeochemical processes in an aquifer system.</title>
        <authorList>
            <person name="Anantharaman K."/>
            <person name="Brown C.T."/>
            <person name="Hug L.A."/>
            <person name="Sharon I."/>
            <person name="Castelle C.J."/>
            <person name="Probst A.J."/>
            <person name="Thomas B.C."/>
            <person name="Singh A."/>
            <person name="Wilkins M.J."/>
            <person name="Karaoz U."/>
            <person name="Brodie E.L."/>
            <person name="Williams K.H."/>
            <person name="Hubbard S.S."/>
            <person name="Banfield J.F."/>
        </authorList>
    </citation>
    <scope>NUCLEOTIDE SEQUENCE [LARGE SCALE GENOMIC DNA]</scope>
</reference>
<protein>
    <recommendedName>
        <fullName evidence="4">Rod shape-determining protein MreD</fullName>
    </recommendedName>
</protein>
<dbReference type="AlphaFoldDB" id="A0A1G2RU19"/>
<proteinExistence type="predicted"/>
<feature type="transmembrane region" description="Helical" evidence="1">
    <location>
        <begin position="146"/>
        <end position="168"/>
    </location>
</feature>
<gene>
    <name evidence="2" type="ORF">A3J30_01065</name>
</gene>
<keyword evidence="1" id="KW-0472">Membrane</keyword>